<comment type="similarity">
    <text evidence="2">Belongs to the zinc-containing alcohol dehydrogenase family. Quinone oxidoreductase subfamily.</text>
</comment>
<dbReference type="RefSeq" id="XP_043011684.1">
    <property type="nucleotide sequence ID" value="XM_043150595.1"/>
</dbReference>
<keyword evidence="7" id="KW-0560">Oxidoreductase</keyword>
<dbReference type="Gene3D" id="3.40.50.720">
    <property type="entry name" value="NAD(P)-binding Rossmann-like Domain"/>
    <property type="match status" value="1"/>
</dbReference>
<dbReference type="PANTHER" id="PTHR43981">
    <property type="entry name" value="ENOYL-[ACYL-CARRIER-PROTEIN] REDUCTASE, MITOCHONDRIAL"/>
    <property type="match status" value="1"/>
</dbReference>
<dbReference type="AlphaFoldDB" id="A0A9P7S4B8"/>
<comment type="caution">
    <text evidence="14">The sequence shown here is derived from an EMBL/GenBank/DDBJ whole genome shotgun (WGS) entry which is preliminary data.</text>
</comment>
<dbReference type="SUPFAM" id="SSF51735">
    <property type="entry name" value="NAD(P)-binding Rossmann-fold domains"/>
    <property type="match status" value="1"/>
</dbReference>
<feature type="domain" description="Enoyl reductase (ER)" evidence="13">
    <location>
        <begin position="37"/>
        <end position="386"/>
    </location>
</feature>
<keyword evidence="9" id="KW-0496">Mitochondrion</keyword>
<evidence type="ECO:0000256" key="3">
    <source>
        <dbReference type="ARBA" id="ARBA00022516"/>
    </source>
</evidence>
<dbReference type="GeneID" id="66075065"/>
<dbReference type="Pfam" id="PF00107">
    <property type="entry name" value="ADH_zinc_N"/>
    <property type="match status" value="1"/>
</dbReference>
<dbReference type="InterPro" id="IPR013149">
    <property type="entry name" value="ADH-like_C"/>
</dbReference>
<evidence type="ECO:0000256" key="9">
    <source>
        <dbReference type="ARBA" id="ARBA00023128"/>
    </source>
</evidence>
<keyword evidence="8" id="KW-0443">Lipid metabolism</keyword>
<accession>A0A9P7S4B8</accession>
<comment type="subcellular location">
    <subcellularLocation>
        <location evidence="1">Mitochondrion</location>
    </subcellularLocation>
</comment>
<name>A0A9P7S4B8_9AGAR</name>
<dbReference type="InterPro" id="IPR013154">
    <property type="entry name" value="ADH-like_N"/>
</dbReference>
<dbReference type="GO" id="GO:0005739">
    <property type="term" value="C:mitochondrion"/>
    <property type="evidence" value="ECO:0007669"/>
    <property type="project" value="UniProtKB-SubCell"/>
</dbReference>
<dbReference type="InterPro" id="IPR011032">
    <property type="entry name" value="GroES-like_sf"/>
</dbReference>
<evidence type="ECO:0000256" key="5">
    <source>
        <dbReference type="ARBA" id="ARBA00022857"/>
    </source>
</evidence>
<reference evidence="14" key="1">
    <citation type="journal article" date="2021" name="Genome Biol. Evol.">
        <title>The assembled and annotated genome of the fairy-ring fungus Marasmius oreades.</title>
        <authorList>
            <person name="Hiltunen M."/>
            <person name="Ament-Velasquez S.L."/>
            <person name="Johannesson H."/>
        </authorList>
    </citation>
    <scope>NUCLEOTIDE SEQUENCE</scope>
    <source>
        <strain evidence="14">03SP1</strain>
    </source>
</reference>
<evidence type="ECO:0000256" key="11">
    <source>
        <dbReference type="ARBA" id="ARBA00038963"/>
    </source>
</evidence>
<organism evidence="14 15">
    <name type="scientific">Marasmius oreades</name>
    <name type="common">fairy-ring Marasmius</name>
    <dbReference type="NCBI Taxonomy" id="181124"/>
    <lineage>
        <taxon>Eukaryota</taxon>
        <taxon>Fungi</taxon>
        <taxon>Dikarya</taxon>
        <taxon>Basidiomycota</taxon>
        <taxon>Agaricomycotina</taxon>
        <taxon>Agaricomycetes</taxon>
        <taxon>Agaricomycetidae</taxon>
        <taxon>Agaricales</taxon>
        <taxon>Marasmiineae</taxon>
        <taxon>Marasmiaceae</taxon>
        <taxon>Marasmius</taxon>
    </lineage>
</organism>
<dbReference type="GO" id="GO:0141148">
    <property type="term" value="F:enoyl-[acyl-carrier-protein] reductase (NADPH) activity"/>
    <property type="evidence" value="ECO:0007669"/>
    <property type="project" value="UniProtKB-EC"/>
</dbReference>
<dbReference type="PANTHER" id="PTHR43981:SF2">
    <property type="entry name" value="ENOYL-[ACYL-CARRIER-PROTEIN] REDUCTASE, MITOCHONDRIAL"/>
    <property type="match status" value="1"/>
</dbReference>
<evidence type="ECO:0000313" key="14">
    <source>
        <dbReference type="EMBL" id="KAG7095214.1"/>
    </source>
</evidence>
<dbReference type="Gene3D" id="3.90.180.10">
    <property type="entry name" value="Medium-chain alcohol dehydrogenases, catalytic domain"/>
    <property type="match status" value="1"/>
</dbReference>
<dbReference type="SUPFAM" id="SSF50129">
    <property type="entry name" value="GroES-like"/>
    <property type="match status" value="1"/>
</dbReference>
<dbReference type="SMART" id="SM00829">
    <property type="entry name" value="PKS_ER"/>
    <property type="match status" value="1"/>
</dbReference>
<keyword evidence="4" id="KW-0276">Fatty acid metabolism</keyword>
<dbReference type="EMBL" id="CM032183">
    <property type="protein sequence ID" value="KAG7095214.1"/>
    <property type="molecule type" value="Genomic_DNA"/>
</dbReference>
<dbReference type="Proteomes" id="UP001049176">
    <property type="component" value="Chromosome 3"/>
</dbReference>
<dbReference type="KEGG" id="more:E1B28_005989"/>
<evidence type="ECO:0000259" key="13">
    <source>
        <dbReference type="SMART" id="SM00829"/>
    </source>
</evidence>
<dbReference type="InterPro" id="IPR036291">
    <property type="entry name" value="NAD(P)-bd_dom_sf"/>
</dbReference>
<gene>
    <name evidence="14" type="ORF">E1B28_005989</name>
</gene>
<keyword evidence="5" id="KW-0521">NADP</keyword>
<evidence type="ECO:0000256" key="8">
    <source>
        <dbReference type="ARBA" id="ARBA00023098"/>
    </source>
</evidence>
<evidence type="ECO:0000256" key="1">
    <source>
        <dbReference type="ARBA" id="ARBA00004173"/>
    </source>
</evidence>
<keyword evidence="10" id="KW-0275">Fatty acid biosynthesis</keyword>
<dbReference type="Pfam" id="PF08240">
    <property type="entry name" value="ADH_N"/>
    <property type="match status" value="1"/>
</dbReference>
<evidence type="ECO:0000256" key="2">
    <source>
        <dbReference type="ARBA" id="ARBA00010371"/>
    </source>
</evidence>
<dbReference type="CDD" id="cd08290">
    <property type="entry name" value="ETR"/>
    <property type="match status" value="1"/>
</dbReference>
<proteinExistence type="inferred from homology"/>
<dbReference type="InterPro" id="IPR020843">
    <property type="entry name" value="ER"/>
</dbReference>
<evidence type="ECO:0000256" key="12">
    <source>
        <dbReference type="ARBA" id="ARBA00048843"/>
    </source>
</evidence>
<keyword evidence="15" id="KW-1185">Reference proteome</keyword>
<keyword evidence="6" id="KW-0809">Transit peptide</keyword>
<comment type="catalytic activity">
    <reaction evidence="12">
        <text>a 2,3-saturated acyl-[ACP] + NADP(+) = a (2E)-enoyl-[ACP] + NADPH + H(+)</text>
        <dbReference type="Rhea" id="RHEA:22564"/>
        <dbReference type="Rhea" id="RHEA-COMP:9925"/>
        <dbReference type="Rhea" id="RHEA-COMP:9926"/>
        <dbReference type="ChEBI" id="CHEBI:15378"/>
        <dbReference type="ChEBI" id="CHEBI:57783"/>
        <dbReference type="ChEBI" id="CHEBI:58349"/>
        <dbReference type="ChEBI" id="CHEBI:78784"/>
        <dbReference type="ChEBI" id="CHEBI:78785"/>
        <dbReference type="EC" id="1.3.1.104"/>
    </reaction>
</comment>
<dbReference type="OrthoDB" id="7482721at2759"/>
<evidence type="ECO:0000256" key="4">
    <source>
        <dbReference type="ARBA" id="ARBA00022832"/>
    </source>
</evidence>
<dbReference type="GO" id="GO:0006633">
    <property type="term" value="P:fatty acid biosynthetic process"/>
    <property type="evidence" value="ECO:0007669"/>
    <property type="project" value="UniProtKB-KW"/>
</dbReference>
<evidence type="ECO:0000256" key="7">
    <source>
        <dbReference type="ARBA" id="ARBA00023002"/>
    </source>
</evidence>
<dbReference type="EC" id="1.3.1.104" evidence="11"/>
<evidence type="ECO:0000256" key="10">
    <source>
        <dbReference type="ARBA" id="ARBA00023160"/>
    </source>
</evidence>
<protein>
    <recommendedName>
        <fullName evidence="11">enoyl-[acyl-carrier-protein] reductase</fullName>
        <ecNumber evidence="11">1.3.1.104</ecNumber>
    </recommendedName>
</protein>
<evidence type="ECO:0000256" key="6">
    <source>
        <dbReference type="ARBA" id="ARBA00022946"/>
    </source>
</evidence>
<sequence length="390" mass="43087">MWANTCRISSSRLFHTTVVPEALNRAIIYSQHGSPHDVLRVLTFRDPPSLPAPNTLTIEFMLAPINPVDLNTIEGSYPVSPKSEPALLSSHGPIFVGGKEGLAKVVAVGEGVSGFMEGDWVVMYDHRVPTWIKRRNVLATDLIKLPLTAKDGLSEVNGAMITINPPTAYNILKEYADLQEGHWVIQNGANSAVGQMVIQVAKYRKLNTINFVRQRDDLEALSQRLQKLGATKVLTYDDLQETSLRNRVQEWTRGKDIRLALNCVSGPTTASMTRLLGPNAHLVSYGAMSKQPLLLPTSLLVFNNLTAHGFSQARWNGTHPKADLEALVGELAKMMLDLPGSNNSNLKEPMHEIVRIADDESDEAATKKIKDLFKKVIEGKVSKILLKWSQ</sequence>
<keyword evidence="3" id="KW-0444">Lipid biosynthesis</keyword>
<dbReference type="InterPro" id="IPR051034">
    <property type="entry name" value="Mito_Enoyl-ACP_Reductase"/>
</dbReference>
<evidence type="ECO:0000313" key="15">
    <source>
        <dbReference type="Proteomes" id="UP001049176"/>
    </source>
</evidence>